<dbReference type="EMBL" id="RXGB01000474">
    <property type="protein sequence ID" value="TMX03197.1"/>
    <property type="molecule type" value="Genomic_DNA"/>
</dbReference>
<comment type="caution">
    <text evidence="3">The sequence shown here is derived from an EMBL/GenBank/DDBJ whole genome shotgun (WGS) entry which is preliminary data.</text>
</comment>
<keyword evidence="1" id="KW-0862">Zinc</keyword>
<gene>
    <name evidence="3" type="ORF">EJD97_017732</name>
</gene>
<protein>
    <recommendedName>
        <fullName evidence="2">CCHC-type domain-containing protein</fullName>
    </recommendedName>
</protein>
<reference evidence="3" key="1">
    <citation type="submission" date="2019-05" db="EMBL/GenBank/DDBJ databases">
        <title>The de novo reference genome and transcriptome assemblies of the wild tomato species Solanum chilense.</title>
        <authorList>
            <person name="Stam R."/>
            <person name="Nosenko T."/>
            <person name="Hoerger A.C."/>
            <person name="Stephan W."/>
            <person name="Seidel M.A."/>
            <person name="Kuhn J.M.M."/>
            <person name="Haberer G."/>
            <person name="Tellier A."/>
        </authorList>
    </citation>
    <scope>NUCLEOTIDE SEQUENCE</scope>
    <source>
        <tissue evidence="3">Mature leaves</tissue>
    </source>
</reference>
<evidence type="ECO:0000256" key="1">
    <source>
        <dbReference type="PROSITE-ProRule" id="PRU00047"/>
    </source>
</evidence>
<accession>A0A6N2C6C3</accession>
<organism evidence="3">
    <name type="scientific">Solanum chilense</name>
    <name type="common">Tomato</name>
    <name type="synonym">Lycopersicon chilense</name>
    <dbReference type="NCBI Taxonomy" id="4083"/>
    <lineage>
        <taxon>Eukaryota</taxon>
        <taxon>Viridiplantae</taxon>
        <taxon>Streptophyta</taxon>
        <taxon>Embryophyta</taxon>
        <taxon>Tracheophyta</taxon>
        <taxon>Spermatophyta</taxon>
        <taxon>Magnoliopsida</taxon>
        <taxon>eudicotyledons</taxon>
        <taxon>Gunneridae</taxon>
        <taxon>Pentapetalae</taxon>
        <taxon>asterids</taxon>
        <taxon>lamiids</taxon>
        <taxon>Solanales</taxon>
        <taxon>Solanaceae</taxon>
        <taxon>Solanoideae</taxon>
        <taxon>Solaneae</taxon>
        <taxon>Solanum</taxon>
        <taxon>Solanum subgen. Lycopersicon</taxon>
    </lineage>
</organism>
<dbReference type="GO" id="GO:0008270">
    <property type="term" value="F:zinc ion binding"/>
    <property type="evidence" value="ECO:0007669"/>
    <property type="project" value="UniProtKB-KW"/>
</dbReference>
<proteinExistence type="predicted"/>
<name>A0A6N2C6C3_SOLCI</name>
<dbReference type="GO" id="GO:0003676">
    <property type="term" value="F:nucleic acid binding"/>
    <property type="evidence" value="ECO:0007669"/>
    <property type="project" value="InterPro"/>
</dbReference>
<evidence type="ECO:0000313" key="3">
    <source>
        <dbReference type="EMBL" id="TMX03197.1"/>
    </source>
</evidence>
<evidence type="ECO:0000259" key="2">
    <source>
        <dbReference type="PROSITE" id="PS50158"/>
    </source>
</evidence>
<keyword evidence="1" id="KW-0479">Metal-binding</keyword>
<dbReference type="InterPro" id="IPR001878">
    <property type="entry name" value="Znf_CCHC"/>
</dbReference>
<keyword evidence="1" id="KW-0863">Zinc-finger</keyword>
<dbReference type="AlphaFoldDB" id="A0A6N2C6C3"/>
<dbReference type="PROSITE" id="PS50158">
    <property type="entry name" value="ZF_CCHC"/>
    <property type="match status" value="1"/>
</dbReference>
<sequence length="274" mass="30824">MNTRRITARRLEEERMNEEIHPQVEQVKKVSQDGKGFQGFKVRPQGDHIPNVEGGNEVLMILPKFTNQEIREALMTLDQAVTTQINSMGEDPQEFLDGVYKVLSSMGVTFREKVELALYQLRDVNRIWYTQRKDNTSEESGPIELEEFNESFLGFKKRDQTQEEPKSAKVKLEKGGSSQKVKPTCAKCGKKHYGECLLGTGSCFGCGKEGNKVRDCPMIASTGREDKQVAPTVPKDVAPTKRCFYALQSRGDKSDESDDNVGNFSLSCGNMSFF</sequence>
<feature type="domain" description="CCHC-type" evidence="2">
    <location>
        <begin position="203"/>
        <end position="217"/>
    </location>
</feature>